<dbReference type="PANTHER" id="PTHR12697">
    <property type="entry name" value="PBS LYASE HEAT-LIKE PROTEIN"/>
    <property type="match status" value="1"/>
</dbReference>
<feature type="compositionally biased region" description="Low complexity" evidence="3">
    <location>
        <begin position="48"/>
        <end position="94"/>
    </location>
</feature>
<dbReference type="InterPro" id="IPR004155">
    <property type="entry name" value="PBS_lyase_HEAT"/>
</dbReference>
<dbReference type="RefSeq" id="WP_316433147.1">
    <property type="nucleotide sequence ID" value="NZ_CP053586.1"/>
</dbReference>
<feature type="region of interest" description="Disordered" evidence="3">
    <location>
        <begin position="141"/>
        <end position="204"/>
    </location>
</feature>
<evidence type="ECO:0000256" key="2">
    <source>
        <dbReference type="ARBA" id="ARBA00022738"/>
    </source>
</evidence>
<accession>A0AA97AGL9</accession>
<dbReference type="AlphaFoldDB" id="A0AA97AGL9"/>
<feature type="compositionally biased region" description="Polar residues" evidence="3">
    <location>
        <begin position="29"/>
        <end position="47"/>
    </location>
</feature>
<name>A0AA97AGL9_9CYAN</name>
<dbReference type="Pfam" id="PF03130">
    <property type="entry name" value="HEAT_PBS"/>
    <property type="match status" value="1"/>
</dbReference>
<keyword evidence="2" id="KW-0605">Phycobilisome</keyword>
<dbReference type="PANTHER" id="PTHR12697:SF5">
    <property type="entry name" value="DEOXYHYPUSINE HYDROXYLASE"/>
    <property type="match status" value="1"/>
</dbReference>
<dbReference type="GO" id="GO:0016491">
    <property type="term" value="F:oxidoreductase activity"/>
    <property type="evidence" value="ECO:0007669"/>
    <property type="project" value="TreeGrafter"/>
</dbReference>
<feature type="compositionally biased region" description="Polar residues" evidence="3">
    <location>
        <begin position="162"/>
        <end position="178"/>
    </location>
</feature>
<feature type="compositionally biased region" description="Polar residues" evidence="3">
    <location>
        <begin position="185"/>
        <end position="204"/>
    </location>
</feature>
<dbReference type="GO" id="GO:0030089">
    <property type="term" value="C:phycobilisome"/>
    <property type="evidence" value="ECO:0007669"/>
    <property type="project" value="UniProtKB-KW"/>
</dbReference>
<dbReference type="InterPro" id="IPR016024">
    <property type="entry name" value="ARM-type_fold"/>
</dbReference>
<evidence type="ECO:0000313" key="4">
    <source>
        <dbReference type="EMBL" id="WNZ21841.1"/>
    </source>
</evidence>
<dbReference type="SUPFAM" id="SSF48371">
    <property type="entry name" value="ARM repeat"/>
    <property type="match status" value="1"/>
</dbReference>
<proteinExistence type="predicted"/>
<organism evidence="4">
    <name type="scientific">Leptolyngbya sp. NK1-12</name>
    <dbReference type="NCBI Taxonomy" id="2547451"/>
    <lineage>
        <taxon>Bacteria</taxon>
        <taxon>Bacillati</taxon>
        <taxon>Cyanobacteriota</taxon>
        <taxon>Cyanophyceae</taxon>
        <taxon>Leptolyngbyales</taxon>
        <taxon>Leptolyngbyaceae</taxon>
        <taxon>Leptolyngbya group</taxon>
        <taxon>Leptolyngbya</taxon>
    </lineage>
</organism>
<protein>
    <submittedName>
        <fullName evidence="4">Peptidoglycan-binding protein</fullName>
    </submittedName>
</protein>
<dbReference type="SMART" id="SM00567">
    <property type="entry name" value="EZ_HEAT"/>
    <property type="match status" value="2"/>
</dbReference>
<keyword evidence="1" id="KW-0042">Antenna complex</keyword>
<reference evidence="4" key="1">
    <citation type="submission" date="2020-05" db="EMBL/GenBank/DDBJ databases">
        <authorList>
            <person name="Zhu T."/>
            <person name="Keshari N."/>
            <person name="Lu X."/>
        </authorList>
    </citation>
    <scope>NUCLEOTIDE SEQUENCE</scope>
    <source>
        <strain evidence="4">NK1-12</strain>
    </source>
</reference>
<dbReference type="Gene3D" id="1.25.10.10">
    <property type="entry name" value="Leucine-rich Repeat Variant"/>
    <property type="match status" value="1"/>
</dbReference>
<evidence type="ECO:0000256" key="3">
    <source>
        <dbReference type="SAM" id="MobiDB-lite"/>
    </source>
</evidence>
<evidence type="ECO:0000256" key="1">
    <source>
        <dbReference type="ARBA" id="ARBA00022549"/>
    </source>
</evidence>
<dbReference type="InterPro" id="IPR011989">
    <property type="entry name" value="ARM-like"/>
</dbReference>
<dbReference type="EMBL" id="CP053586">
    <property type="protein sequence ID" value="WNZ21841.1"/>
    <property type="molecule type" value="Genomic_DNA"/>
</dbReference>
<dbReference type="Pfam" id="PF13646">
    <property type="entry name" value="HEAT_2"/>
    <property type="match status" value="1"/>
</dbReference>
<sequence>MVHRFKLLLVAACLSLELLELRETASVQASPAQPSPASMGSVQSSSIPAKAKVNAQANPPANKASSAPANPGSASRTKPVANPAANPTANSVPSEPASIPTPAANAANSSGTNQLGWVMLALLLTGGGVAVGRRSWQRRSFDPARQADSKTNSLAPAVQILDPTSSNPANPATDQTNILPKAVQPDNSPSESQISDISVSAPQTADMSISSTQSDIQSDIHAADSISVTPTTRLAKVDIVQALIADLHHSEVAKRRKAIWELGQRGDSRAIQPLVDLLVDADSQQRSLILAAIAEISTRALKPMNRALLISLQDESADVRKNAIRDMTRIYDLITQVSQLVQYAASDTDAEVQETARWALGQLNRLRTLPELEQATHSTNSAGELNRRDADSLSPRSPGLEDKS</sequence>
<feature type="region of interest" description="Disordered" evidence="3">
    <location>
        <begin position="29"/>
        <end position="109"/>
    </location>
</feature>
<gene>
    <name evidence="4" type="ORF">HJG54_02460</name>
</gene>
<feature type="region of interest" description="Disordered" evidence="3">
    <location>
        <begin position="371"/>
        <end position="404"/>
    </location>
</feature>